<accession>A0A1G2RDU9</accession>
<evidence type="ECO:0000313" key="10">
    <source>
        <dbReference type="Proteomes" id="UP000177078"/>
    </source>
</evidence>
<comment type="catalytic activity">
    <reaction evidence="5 6">
        <text>Exonucleolytic cleavage in either 5'- to 3'- or 3'- to 5'-direction to yield nucleoside 5'-phosphates.</text>
        <dbReference type="EC" id="3.1.11.6"/>
    </reaction>
</comment>
<dbReference type="EMBL" id="MHUC01000015">
    <property type="protein sequence ID" value="OHA70927.1"/>
    <property type="molecule type" value="Genomic_DNA"/>
</dbReference>
<dbReference type="GO" id="GO:0009318">
    <property type="term" value="C:exodeoxyribonuclease VII complex"/>
    <property type="evidence" value="ECO:0007669"/>
    <property type="project" value="UniProtKB-UniRule"/>
</dbReference>
<evidence type="ECO:0000256" key="2">
    <source>
        <dbReference type="ARBA" id="ARBA00022722"/>
    </source>
</evidence>
<name>A0A1G2RDU9_9BACT</name>
<feature type="domain" description="OB-fold nucleic acid binding" evidence="8">
    <location>
        <begin position="21"/>
        <end position="113"/>
    </location>
</feature>
<dbReference type="HAMAP" id="MF_00378">
    <property type="entry name" value="Exonuc_7_L"/>
    <property type="match status" value="1"/>
</dbReference>
<dbReference type="PANTHER" id="PTHR30008:SF0">
    <property type="entry name" value="EXODEOXYRIBONUCLEASE 7 LARGE SUBUNIT"/>
    <property type="match status" value="1"/>
</dbReference>
<dbReference type="AlphaFoldDB" id="A0A1G2RDU9"/>
<dbReference type="EC" id="3.1.11.6" evidence="5"/>
<evidence type="ECO:0000256" key="4">
    <source>
        <dbReference type="ARBA" id="ARBA00022839"/>
    </source>
</evidence>
<dbReference type="PANTHER" id="PTHR30008">
    <property type="entry name" value="EXODEOXYRIBONUCLEASE 7 LARGE SUBUNIT"/>
    <property type="match status" value="1"/>
</dbReference>
<dbReference type="CDD" id="cd04489">
    <property type="entry name" value="ExoVII_LU_OBF"/>
    <property type="match status" value="1"/>
</dbReference>
<evidence type="ECO:0000313" key="9">
    <source>
        <dbReference type="EMBL" id="OHA70927.1"/>
    </source>
</evidence>
<evidence type="ECO:0000259" key="7">
    <source>
        <dbReference type="Pfam" id="PF02601"/>
    </source>
</evidence>
<keyword evidence="1 5" id="KW-0963">Cytoplasm</keyword>
<keyword evidence="4 5" id="KW-0269">Exonuclease</keyword>
<dbReference type="GO" id="GO:0006308">
    <property type="term" value="P:DNA catabolic process"/>
    <property type="evidence" value="ECO:0007669"/>
    <property type="project" value="UniProtKB-UniRule"/>
</dbReference>
<dbReference type="Pfam" id="PF13742">
    <property type="entry name" value="tRNA_anti_2"/>
    <property type="match status" value="1"/>
</dbReference>
<comment type="similarity">
    <text evidence="5 6">Belongs to the XseA family.</text>
</comment>
<keyword evidence="3 5" id="KW-0378">Hydrolase</keyword>
<evidence type="ECO:0000256" key="1">
    <source>
        <dbReference type="ARBA" id="ARBA00022490"/>
    </source>
</evidence>
<sequence length="408" mass="45825">MKADSSKEDNNRNNGVSDRVFSVSEYIALLNIGLKKSKAKIIGEVSERKIASSGHVYFSLKDEQDGAIINSIIWKSTYNMYGIKLEDGMKIIVKGHPEIYAPSGKFSFIAEVIELAGEGALKKQYEELKKKLIAEGLFAEERKRPVPKYVQKIGLITSKQGAALADFLNNVGKFGFIIKMVDSRVEGQEAVADLLASLRTFKNQDIDVLAMIRGGGSFESLMPFNNEKLVREVANFPLPVIVGLGHHKDEPLITFAADVSVSTPTAAANYLSQPWEEAILLLERHERDIVSRYEEIFESYRAIENKLKVALQNFKNQLFGVRISLDDYLEKSFSGFKTLAQDLRQRLDYFERVVASNDPARQLKLGYSIAMIRNKVIRSIKSVKIEDEFILKVSDGEIASEVKNTRQS</sequence>
<dbReference type="Pfam" id="PF02601">
    <property type="entry name" value="Exonuc_VII_L"/>
    <property type="match status" value="1"/>
</dbReference>
<dbReference type="GO" id="GO:0005737">
    <property type="term" value="C:cytoplasm"/>
    <property type="evidence" value="ECO:0007669"/>
    <property type="project" value="UniProtKB-SubCell"/>
</dbReference>
<feature type="domain" description="Exonuclease VII large subunit C-terminal" evidence="7">
    <location>
        <begin position="137"/>
        <end position="327"/>
    </location>
</feature>
<keyword evidence="2 5" id="KW-0540">Nuclease</keyword>
<dbReference type="GO" id="GO:0008855">
    <property type="term" value="F:exodeoxyribonuclease VII activity"/>
    <property type="evidence" value="ECO:0007669"/>
    <property type="project" value="UniProtKB-UniRule"/>
</dbReference>
<dbReference type="Proteomes" id="UP000177078">
    <property type="component" value="Unassembled WGS sequence"/>
</dbReference>
<dbReference type="InterPro" id="IPR020579">
    <property type="entry name" value="Exonuc_VII_lsu_C"/>
</dbReference>
<evidence type="ECO:0000256" key="5">
    <source>
        <dbReference type="HAMAP-Rule" id="MF_00378"/>
    </source>
</evidence>
<organism evidence="9 10">
    <name type="scientific">Candidatus Wildermuthbacteria bacterium RIFCSPHIGHO2_12_FULL_40_12</name>
    <dbReference type="NCBI Taxonomy" id="1802457"/>
    <lineage>
        <taxon>Bacteria</taxon>
        <taxon>Candidatus Wildermuthiibacteriota</taxon>
    </lineage>
</organism>
<dbReference type="GO" id="GO:0003676">
    <property type="term" value="F:nucleic acid binding"/>
    <property type="evidence" value="ECO:0007669"/>
    <property type="project" value="InterPro"/>
</dbReference>
<reference evidence="9 10" key="1">
    <citation type="journal article" date="2016" name="Nat. Commun.">
        <title>Thousands of microbial genomes shed light on interconnected biogeochemical processes in an aquifer system.</title>
        <authorList>
            <person name="Anantharaman K."/>
            <person name="Brown C.T."/>
            <person name="Hug L.A."/>
            <person name="Sharon I."/>
            <person name="Castelle C.J."/>
            <person name="Probst A.J."/>
            <person name="Thomas B.C."/>
            <person name="Singh A."/>
            <person name="Wilkins M.J."/>
            <person name="Karaoz U."/>
            <person name="Brodie E.L."/>
            <person name="Williams K.H."/>
            <person name="Hubbard S.S."/>
            <person name="Banfield J.F."/>
        </authorList>
    </citation>
    <scope>NUCLEOTIDE SEQUENCE [LARGE SCALE GENOMIC DNA]</scope>
</reference>
<evidence type="ECO:0000256" key="6">
    <source>
        <dbReference type="RuleBase" id="RU004355"/>
    </source>
</evidence>
<proteinExistence type="inferred from homology"/>
<dbReference type="InterPro" id="IPR003753">
    <property type="entry name" value="Exonuc_VII_L"/>
</dbReference>
<evidence type="ECO:0000256" key="3">
    <source>
        <dbReference type="ARBA" id="ARBA00022801"/>
    </source>
</evidence>
<dbReference type="NCBIfam" id="TIGR00237">
    <property type="entry name" value="xseA"/>
    <property type="match status" value="1"/>
</dbReference>
<dbReference type="InterPro" id="IPR025824">
    <property type="entry name" value="OB-fold_nuc-bd_dom"/>
</dbReference>
<comment type="subcellular location">
    <subcellularLocation>
        <location evidence="5 6">Cytoplasm</location>
    </subcellularLocation>
</comment>
<comment type="caution">
    <text evidence="9">The sequence shown here is derived from an EMBL/GenBank/DDBJ whole genome shotgun (WGS) entry which is preliminary data.</text>
</comment>
<comment type="function">
    <text evidence="5">Bidirectionally degrades single-stranded DNA into large acid-insoluble oligonucleotides, which are then degraded further into small acid-soluble oligonucleotides.</text>
</comment>
<comment type="subunit">
    <text evidence="5">Heterooligomer composed of large and small subunits.</text>
</comment>
<gene>
    <name evidence="5" type="primary">xseA</name>
    <name evidence="9" type="ORF">A3F15_02115</name>
</gene>
<dbReference type="STRING" id="1802457.A3F15_02115"/>
<protein>
    <recommendedName>
        <fullName evidence="5">Exodeoxyribonuclease 7 large subunit</fullName>
        <ecNumber evidence="5">3.1.11.6</ecNumber>
    </recommendedName>
    <alternativeName>
        <fullName evidence="5">Exodeoxyribonuclease VII large subunit</fullName>
        <shortName evidence="5">Exonuclease VII large subunit</shortName>
    </alternativeName>
</protein>
<evidence type="ECO:0000259" key="8">
    <source>
        <dbReference type="Pfam" id="PF13742"/>
    </source>
</evidence>